<evidence type="ECO:0000313" key="5">
    <source>
        <dbReference type="Proteomes" id="UP000799439"/>
    </source>
</evidence>
<dbReference type="SUPFAM" id="SSF53474">
    <property type="entry name" value="alpha/beta-Hydrolases"/>
    <property type="match status" value="1"/>
</dbReference>
<dbReference type="AlphaFoldDB" id="A0A9P4IZL1"/>
<dbReference type="InterPro" id="IPR005945">
    <property type="entry name" value="Pro_imino_pep"/>
</dbReference>
<accession>A0A9P4IZL1</accession>
<organism evidence="4 5">
    <name type="scientific">Myriangium duriaei CBS 260.36</name>
    <dbReference type="NCBI Taxonomy" id="1168546"/>
    <lineage>
        <taxon>Eukaryota</taxon>
        <taxon>Fungi</taxon>
        <taxon>Dikarya</taxon>
        <taxon>Ascomycota</taxon>
        <taxon>Pezizomycotina</taxon>
        <taxon>Dothideomycetes</taxon>
        <taxon>Dothideomycetidae</taxon>
        <taxon>Myriangiales</taxon>
        <taxon>Myriangiaceae</taxon>
        <taxon>Myriangium</taxon>
    </lineage>
</organism>
<dbReference type="Proteomes" id="UP000799439">
    <property type="component" value="Unassembled WGS sequence"/>
</dbReference>
<comment type="similarity">
    <text evidence="1">Belongs to the peptidase S33 family.</text>
</comment>
<keyword evidence="2" id="KW-0378">Hydrolase</keyword>
<dbReference type="PANTHER" id="PTHR43194:SF2">
    <property type="entry name" value="PEROXISOMAL MEMBRANE PROTEIN LPX1"/>
    <property type="match status" value="1"/>
</dbReference>
<protein>
    <submittedName>
        <fullName evidence="4">Proline-specific peptidase</fullName>
    </submittedName>
</protein>
<gene>
    <name evidence="4" type="ORF">K461DRAFT_153937</name>
</gene>
<sequence length="314" mass="35331">MTTQNPTEEGFIPYQIPLTDKPCSTYYKVFGDLTKATPLVCLHGGPGAGHDYMLAFAELWPRYGIPVVFYDHIGCGSSTHFQGTVDDKSLWQESLFTNELENLLDHLQIGSAYHLLGHSWGGMIAPTFAATQPRGLRKLVLASGIPSKKHSIRSFAQLKKELPEKHQQAIDEAVQTRDFESAGYKAAFGYLVRYYLCRTDVPPPEMLASYKKMAEDNTVLLATSGPSPYYQNGTFLEWSCVERLHRIAAPTLIYNAEFDTSSRDIAQMPFFELIPKVRWVKFMEAGHSVHLESEELKEKVLKLVGEFLVEQSAD</sequence>
<feature type="domain" description="AB hydrolase-1" evidence="3">
    <location>
        <begin position="38"/>
        <end position="292"/>
    </location>
</feature>
<evidence type="ECO:0000256" key="1">
    <source>
        <dbReference type="ARBA" id="ARBA00010088"/>
    </source>
</evidence>
<evidence type="ECO:0000313" key="4">
    <source>
        <dbReference type="EMBL" id="KAF2151596.1"/>
    </source>
</evidence>
<evidence type="ECO:0000259" key="3">
    <source>
        <dbReference type="Pfam" id="PF00561"/>
    </source>
</evidence>
<dbReference type="InterPro" id="IPR029058">
    <property type="entry name" value="AB_hydrolase_fold"/>
</dbReference>
<keyword evidence="5" id="KW-1185">Reference proteome</keyword>
<name>A0A9P4IZL1_9PEZI</name>
<dbReference type="PANTHER" id="PTHR43194">
    <property type="entry name" value="HYDROLASE ALPHA/BETA FOLD FAMILY"/>
    <property type="match status" value="1"/>
</dbReference>
<dbReference type="InterPro" id="IPR002410">
    <property type="entry name" value="Peptidase_S33"/>
</dbReference>
<dbReference type="NCBIfam" id="TIGR01250">
    <property type="entry name" value="pro_imino_pep_2"/>
    <property type="match status" value="1"/>
</dbReference>
<dbReference type="InterPro" id="IPR050228">
    <property type="entry name" value="Carboxylesterase_BioH"/>
</dbReference>
<dbReference type="InterPro" id="IPR000073">
    <property type="entry name" value="AB_hydrolase_1"/>
</dbReference>
<reference evidence="4" key="1">
    <citation type="journal article" date="2020" name="Stud. Mycol.">
        <title>101 Dothideomycetes genomes: a test case for predicting lifestyles and emergence of pathogens.</title>
        <authorList>
            <person name="Haridas S."/>
            <person name="Albert R."/>
            <person name="Binder M."/>
            <person name="Bloem J."/>
            <person name="Labutti K."/>
            <person name="Salamov A."/>
            <person name="Andreopoulos B."/>
            <person name="Baker S."/>
            <person name="Barry K."/>
            <person name="Bills G."/>
            <person name="Bluhm B."/>
            <person name="Cannon C."/>
            <person name="Castanera R."/>
            <person name="Culley D."/>
            <person name="Daum C."/>
            <person name="Ezra D."/>
            <person name="Gonzalez J."/>
            <person name="Henrissat B."/>
            <person name="Kuo A."/>
            <person name="Liang C."/>
            <person name="Lipzen A."/>
            <person name="Lutzoni F."/>
            <person name="Magnuson J."/>
            <person name="Mondo S."/>
            <person name="Nolan M."/>
            <person name="Ohm R."/>
            <person name="Pangilinan J."/>
            <person name="Park H.-J."/>
            <person name="Ramirez L."/>
            <person name="Alfaro M."/>
            <person name="Sun H."/>
            <person name="Tritt A."/>
            <person name="Yoshinaga Y."/>
            <person name="Zwiers L.-H."/>
            <person name="Turgeon B."/>
            <person name="Goodwin S."/>
            <person name="Spatafora J."/>
            <person name="Crous P."/>
            <person name="Grigoriev I."/>
        </authorList>
    </citation>
    <scope>NUCLEOTIDE SEQUENCE</scope>
    <source>
        <strain evidence="4">CBS 260.36</strain>
    </source>
</reference>
<evidence type="ECO:0000256" key="2">
    <source>
        <dbReference type="ARBA" id="ARBA00022801"/>
    </source>
</evidence>
<dbReference type="OrthoDB" id="190201at2759"/>
<dbReference type="GO" id="GO:0008233">
    <property type="term" value="F:peptidase activity"/>
    <property type="evidence" value="ECO:0007669"/>
    <property type="project" value="InterPro"/>
</dbReference>
<dbReference type="PIRSF" id="PIRSF005539">
    <property type="entry name" value="Pept_S33_TRI_F1"/>
    <property type="match status" value="1"/>
</dbReference>
<dbReference type="GO" id="GO:0006508">
    <property type="term" value="P:proteolysis"/>
    <property type="evidence" value="ECO:0007669"/>
    <property type="project" value="InterPro"/>
</dbReference>
<dbReference type="PRINTS" id="PR00793">
    <property type="entry name" value="PROAMNOPTASE"/>
</dbReference>
<dbReference type="Gene3D" id="3.40.50.1820">
    <property type="entry name" value="alpha/beta hydrolase"/>
    <property type="match status" value="1"/>
</dbReference>
<proteinExistence type="inferred from homology"/>
<dbReference type="EMBL" id="ML996087">
    <property type="protein sequence ID" value="KAF2151596.1"/>
    <property type="molecule type" value="Genomic_DNA"/>
</dbReference>
<comment type="caution">
    <text evidence="4">The sequence shown here is derived from an EMBL/GenBank/DDBJ whole genome shotgun (WGS) entry which is preliminary data.</text>
</comment>
<dbReference type="Pfam" id="PF00561">
    <property type="entry name" value="Abhydrolase_1"/>
    <property type="match status" value="1"/>
</dbReference>